<dbReference type="AlphaFoldDB" id="A0A6J4H8E8"/>
<proteinExistence type="predicted"/>
<sequence>ASARHRRRRLHRERGVQAPPRSGPPGDRRRRHVEGARLGGTRRCRVPRRRRPGPGGARRGGGGGLRRGPPLRRPLPRRRVGHRARPLLQDQRRRIAQPARCHASRWLQASGVLVDGCGLWRARGHSDPRVSAHPPDQSLRRLQDRRRHGHRVRGRRVRAGSGEPQVLQRRRRLRSPRRAPRPGNPSHPFRAEGGAGRRGRRPHLRHRLPDARRNGDPRLHPRRRPGSGAPPGPRGHCRAGPPHLQPRQRHGLLRARGGGHGPPGHGVPDPRGRVTAPARRPPRPRRLERPYTRRTGLGAAEACARGHGVRRLAVDARPRPGRRAPGL</sequence>
<feature type="region of interest" description="Disordered" evidence="1">
    <location>
        <begin position="1"/>
        <end position="93"/>
    </location>
</feature>
<dbReference type="EC" id="5.1.3.2" evidence="2"/>
<name>A0A6J4H8E8_9ACTN</name>
<feature type="compositionally biased region" description="Basic residues" evidence="1">
    <location>
        <begin position="40"/>
        <end position="52"/>
    </location>
</feature>
<gene>
    <name evidence="2" type="ORF">AVDCRST_MAG10-374</name>
</gene>
<feature type="compositionally biased region" description="Gly residues" evidence="1">
    <location>
        <begin position="53"/>
        <end position="66"/>
    </location>
</feature>
<feature type="compositionally biased region" description="Basic residues" evidence="1">
    <location>
        <begin position="74"/>
        <end position="85"/>
    </location>
</feature>
<feature type="compositionally biased region" description="Basic residues" evidence="1">
    <location>
        <begin position="143"/>
        <end position="158"/>
    </location>
</feature>
<feature type="region of interest" description="Disordered" evidence="1">
    <location>
        <begin position="125"/>
        <end position="298"/>
    </location>
</feature>
<keyword evidence="2" id="KW-0413">Isomerase</keyword>
<feature type="compositionally biased region" description="Basic and acidic residues" evidence="1">
    <location>
        <begin position="207"/>
        <end position="219"/>
    </location>
</feature>
<feature type="non-terminal residue" evidence="2">
    <location>
        <position position="327"/>
    </location>
</feature>
<reference evidence="2" key="1">
    <citation type="submission" date="2020-02" db="EMBL/GenBank/DDBJ databases">
        <authorList>
            <person name="Meier V. D."/>
        </authorList>
    </citation>
    <scope>NUCLEOTIDE SEQUENCE</scope>
    <source>
        <strain evidence="2">AVDCRST_MAG10</strain>
    </source>
</reference>
<protein>
    <submittedName>
        <fullName evidence="2">UDP-glucose 4-epimerase</fullName>
        <ecNumber evidence="2">5.1.3.2</ecNumber>
    </submittedName>
</protein>
<evidence type="ECO:0000313" key="2">
    <source>
        <dbReference type="EMBL" id="CAA9216243.1"/>
    </source>
</evidence>
<feature type="non-terminal residue" evidence="2">
    <location>
        <position position="1"/>
    </location>
</feature>
<dbReference type="GO" id="GO:0003978">
    <property type="term" value="F:UDP-glucose 4-epimerase activity"/>
    <property type="evidence" value="ECO:0007669"/>
    <property type="project" value="UniProtKB-EC"/>
</dbReference>
<evidence type="ECO:0000256" key="1">
    <source>
        <dbReference type="SAM" id="MobiDB-lite"/>
    </source>
</evidence>
<dbReference type="EMBL" id="CADCTB010000026">
    <property type="protein sequence ID" value="CAA9216243.1"/>
    <property type="molecule type" value="Genomic_DNA"/>
</dbReference>
<accession>A0A6J4H8E8</accession>
<organism evidence="2">
    <name type="scientific">uncultured Acidimicrobiales bacterium</name>
    <dbReference type="NCBI Taxonomy" id="310071"/>
    <lineage>
        <taxon>Bacteria</taxon>
        <taxon>Bacillati</taxon>
        <taxon>Actinomycetota</taxon>
        <taxon>Acidimicrobiia</taxon>
        <taxon>Acidimicrobiales</taxon>
        <taxon>environmental samples</taxon>
    </lineage>
</organism>
<feature type="compositionally biased region" description="Low complexity" evidence="1">
    <location>
        <begin position="266"/>
        <end position="278"/>
    </location>
</feature>
<feature type="compositionally biased region" description="Basic residues" evidence="1">
    <location>
        <begin position="168"/>
        <end position="180"/>
    </location>
</feature>
<feature type="compositionally biased region" description="Basic residues" evidence="1">
    <location>
        <begin position="197"/>
        <end position="206"/>
    </location>
</feature>
<feature type="compositionally biased region" description="Basic residues" evidence="1">
    <location>
        <begin position="1"/>
        <end position="12"/>
    </location>
</feature>